<evidence type="ECO:0000256" key="1">
    <source>
        <dbReference type="SAM" id="MobiDB-lite"/>
    </source>
</evidence>
<dbReference type="EMBL" id="CADCXU010005911">
    <property type="protein sequence ID" value="CAA9997705.1"/>
    <property type="molecule type" value="Genomic_DNA"/>
</dbReference>
<gene>
    <name evidence="2" type="ORF">NTEN_LOCUS3999</name>
</gene>
<sequence length="281" mass="32409">MADTNVTHDALFFPNIFLKSVAGHGESGGPRVGEQTSEPSGAEQSKRAFQPYPQGPPYQPHHPSPMDKGSTPYNPYHVDKPSGAYDAEKVLLRPPHQPQLQHQHQSQHQGQMHQSHPAEQAHPEQHPEQLRHPRHEHEAKHQYHHRASQPPHQQLPQQHQSMPQHQAPAPHQAPLEEERYRGDKPPMYHPPNRLNDPTENLPFCYTRYSLPKLGIKCFTKEENSVEADPDHEDLRIIARRPQQLELVQHDGDELQLQVKYFLNKLKFRISNDNLSVKYSEI</sequence>
<protein>
    <submittedName>
        <fullName evidence="2">Uncharacterized protein</fullName>
    </submittedName>
</protein>
<feature type="compositionally biased region" description="Pro residues" evidence="1">
    <location>
        <begin position="53"/>
        <end position="63"/>
    </location>
</feature>
<proteinExistence type="predicted"/>
<feature type="region of interest" description="Disordered" evidence="1">
    <location>
        <begin position="22"/>
        <end position="174"/>
    </location>
</feature>
<evidence type="ECO:0000313" key="2">
    <source>
        <dbReference type="EMBL" id="CAA9997705.1"/>
    </source>
</evidence>
<feature type="compositionally biased region" description="Low complexity" evidence="1">
    <location>
        <begin position="148"/>
        <end position="173"/>
    </location>
</feature>
<feature type="compositionally biased region" description="Basic and acidic residues" evidence="1">
    <location>
        <begin position="119"/>
        <end position="141"/>
    </location>
</feature>
<feature type="compositionally biased region" description="Low complexity" evidence="1">
    <location>
        <begin position="98"/>
        <end position="117"/>
    </location>
</feature>
<dbReference type="Proteomes" id="UP000479000">
    <property type="component" value="Unassembled WGS sequence"/>
</dbReference>
<organism evidence="2 3">
    <name type="scientific">Nesidiocoris tenuis</name>
    <dbReference type="NCBI Taxonomy" id="355587"/>
    <lineage>
        <taxon>Eukaryota</taxon>
        <taxon>Metazoa</taxon>
        <taxon>Ecdysozoa</taxon>
        <taxon>Arthropoda</taxon>
        <taxon>Hexapoda</taxon>
        <taxon>Insecta</taxon>
        <taxon>Pterygota</taxon>
        <taxon>Neoptera</taxon>
        <taxon>Paraneoptera</taxon>
        <taxon>Hemiptera</taxon>
        <taxon>Heteroptera</taxon>
        <taxon>Panheteroptera</taxon>
        <taxon>Cimicomorpha</taxon>
        <taxon>Miridae</taxon>
        <taxon>Dicyphina</taxon>
        <taxon>Nesidiocoris</taxon>
    </lineage>
</organism>
<feature type="compositionally biased region" description="Polar residues" evidence="1">
    <location>
        <begin position="34"/>
        <end position="43"/>
    </location>
</feature>
<keyword evidence="3" id="KW-1185">Reference proteome</keyword>
<dbReference type="AlphaFoldDB" id="A0A6H5G5W2"/>
<evidence type="ECO:0000313" key="3">
    <source>
        <dbReference type="Proteomes" id="UP000479000"/>
    </source>
</evidence>
<reference evidence="2 3" key="1">
    <citation type="submission" date="2020-02" db="EMBL/GenBank/DDBJ databases">
        <authorList>
            <person name="Ferguson B K."/>
        </authorList>
    </citation>
    <scope>NUCLEOTIDE SEQUENCE [LARGE SCALE GENOMIC DNA]</scope>
</reference>
<name>A0A6H5G5W2_9HEMI</name>
<accession>A0A6H5G5W2</accession>